<feature type="region of interest" description="Disordered" evidence="1">
    <location>
        <begin position="12"/>
        <end position="61"/>
    </location>
</feature>
<keyword evidence="3" id="KW-1185">Reference proteome</keyword>
<evidence type="ECO:0000313" key="2">
    <source>
        <dbReference type="EMBL" id="OCL02175.1"/>
    </source>
</evidence>
<dbReference type="AlphaFoldDB" id="A0A8E2EPD9"/>
<dbReference type="Proteomes" id="UP000250140">
    <property type="component" value="Unassembled WGS sequence"/>
</dbReference>
<feature type="compositionally biased region" description="Basic and acidic residues" evidence="1">
    <location>
        <begin position="337"/>
        <end position="354"/>
    </location>
</feature>
<name>A0A8E2EPD9_9PEZI</name>
<feature type="compositionally biased region" description="Polar residues" evidence="1">
    <location>
        <begin position="27"/>
        <end position="59"/>
    </location>
</feature>
<protein>
    <submittedName>
        <fullName evidence="2">Uncharacterized protein</fullName>
    </submittedName>
</protein>
<organism evidence="2 3">
    <name type="scientific">Glonium stellatum</name>
    <dbReference type="NCBI Taxonomy" id="574774"/>
    <lineage>
        <taxon>Eukaryota</taxon>
        <taxon>Fungi</taxon>
        <taxon>Dikarya</taxon>
        <taxon>Ascomycota</taxon>
        <taxon>Pezizomycotina</taxon>
        <taxon>Dothideomycetes</taxon>
        <taxon>Pleosporomycetidae</taxon>
        <taxon>Gloniales</taxon>
        <taxon>Gloniaceae</taxon>
        <taxon>Glonium</taxon>
    </lineage>
</organism>
<proteinExistence type="predicted"/>
<feature type="region of interest" description="Disordered" evidence="1">
    <location>
        <begin position="335"/>
        <end position="354"/>
    </location>
</feature>
<evidence type="ECO:0000313" key="3">
    <source>
        <dbReference type="Proteomes" id="UP000250140"/>
    </source>
</evidence>
<sequence length="354" mass="39775">MEGLQDDRCFSVNSVAPNVPDSRRNSRPQLPTEFSSTYEHNDTSDGQNSRNLQTATLDPSPSYRLENLMSLTGAGGDITEQQWGSTAGYPSISSSQATETGVNYSEITQRTAHTTDTEITVPHGSTTHESTNWLIHPQQVNYAKHKRPLNVLADMAQPKRHKSSRPAAANTPGSGLAHIDIDMPTSTVFQCYMLNDPSLHLTPDHIAAFGVLTRIAYESIHRWFYAYSLSQRAGEVMSMTYQEVSDASKFATKLFRYWIEANPGRIPDPDHISALHTLTRIEYSTIHKWFHRNVEEFRVPRNFAQEQHNTPRGEPAHFSHNDTVAPSIALNSSHFQEAAKNHSSERPKCTEERT</sequence>
<dbReference type="EMBL" id="KV750991">
    <property type="protein sequence ID" value="OCL02175.1"/>
    <property type="molecule type" value="Genomic_DNA"/>
</dbReference>
<gene>
    <name evidence="2" type="ORF">AOQ84DRAFT_369475</name>
</gene>
<evidence type="ECO:0000256" key="1">
    <source>
        <dbReference type="SAM" id="MobiDB-lite"/>
    </source>
</evidence>
<accession>A0A8E2EPD9</accession>
<reference evidence="2 3" key="1">
    <citation type="journal article" date="2016" name="Nat. Commun.">
        <title>Ectomycorrhizal ecology is imprinted in the genome of the dominant symbiotic fungus Cenococcum geophilum.</title>
        <authorList>
            <consortium name="DOE Joint Genome Institute"/>
            <person name="Peter M."/>
            <person name="Kohler A."/>
            <person name="Ohm R.A."/>
            <person name="Kuo A."/>
            <person name="Krutzmann J."/>
            <person name="Morin E."/>
            <person name="Arend M."/>
            <person name="Barry K.W."/>
            <person name="Binder M."/>
            <person name="Choi C."/>
            <person name="Clum A."/>
            <person name="Copeland A."/>
            <person name="Grisel N."/>
            <person name="Haridas S."/>
            <person name="Kipfer T."/>
            <person name="LaButti K."/>
            <person name="Lindquist E."/>
            <person name="Lipzen A."/>
            <person name="Maire R."/>
            <person name="Meier B."/>
            <person name="Mihaltcheva S."/>
            <person name="Molinier V."/>
            <person name="Murat C."/>
            <person name="Poggeler S."/>
            <person name="Quandt C.A."/>
            <person name="Sperisen C."/>
            <person name="Tritt A."/>
            <person name="Tisserant E."/>
            <person name="Crous P.W."/>
            <person name="Henrissat B."/>
            <person name="Nehls U."/>
            <person name="Egli S."/>
            <person name="Spatafora J.W."/>
            <person name="Grigoriev I.V."/>
            <person name="Martin F.M."/>
        </authorList>
    </citation>
    <scope>NUCLEOTIDE SEQUENCE [LARGE SCALE GENOMIC DNA]</scope>
    <source>
        <strain evidence="2 3">CBS 207.34</strain>
    </source>
</reference>